<keyword evidence="2" id="KW-0472">Membrane</keyword>
<organism evidence="3 4">
    <name type="scientific">Streptomyces marokkonensis</name>
    <dbReference type="NCBI Taxonomy" id="324855"/>
    <lineage>
        <taxon>Bacteria</taxon>
        <taxon>Bacillati</taxon>
        <taxon>Actinomycetota</taxon>
        <taxon>Actinomycetes</taxon>
        <taxon>Kitasatosporales</taxon>
        <taxon>Streptomycetaceae</taxon>
        <taxon>Streptomyces</taxon>
    </lineage>
</organism>
<evidence type="ECO:0000256" key="2">
    <source>
        <dbReference type="SAM" id="Phobius"/>
    </source>
</evidence>
<dbReference type="EMBL" id="JBHVZQ010000039">
    <property type="protein sequence ID" value="MFF1277607.1"/>
    <property type="molecule type" value="Genomic_DNA"/>
</dbReference>
<comment type="caution">
    <text evidence="3">The sequence shown here is derived from an EMBL/GenBank/DDBJ whole genome shotgun (WGS) entry which is preliminary data.</text>
</comment>
<feature type="compositionally biased region" description="Polar residues" evidence="1">
    <location>
        <begin position="285"/>
        <end position="298"/>
    </location>
</feature>
<dbReference type="Proteomes" id="UP001601627">
    <property type="component" value="Unassembled WGS sequence"/>
</dbReference>
<accession>A0ABW6QES0</accession>
<feature type="transmembrane region" description="Helical" evidence="2">
    <location>
        <begin position="156"/>
        <end position="184"/>
    </location>
</feature>
<gene>
    <name evidence="3" type="ORF">ACFVZC_30055</name>
</gene>
<evidence type="ECO:0000256" key="1">
    <source>
        <dbReference type="SAM" id="MobiDB-lite"/>
    </source>
</evidence>
<feature type="region of interest" description="Disordered" evidence="1">
    <location>
        <begin position="229"/>
        <end position="298"/>
    </location>
</feature>
<keyword evidence="4" id="KW-1185">Reference proteome</keyword>
<evidence type="ECO:0000313" key="4">
    <source>
        <dbReference type="Proteomes" id="UP001601627"/>
    </source>
</evidence>
<dbReference type="RefSeq" id="WP_388239557.1">
    <property type="nucleotide sequence ID" value="NZ_JBHVZQ010000039.1"/>
</dbReference>
<evidence type="ECO:0000313" key="3">
    <source>
        <dbReference type="EMBL" id="MFF1277607.1"/>
    </source>
</evidence>
<keyword evidence="2" id="KW-1133">Transmembrane helix</keyword>
<protein>
    <recommendedName>
        <fullName evidence="5">Transmembrane protein</fullName>
    </recommendedName>
</protein>
<evidence type="ECO:0008006" key="5">
    <source>
        <dbReference type="Google" id="ProtNLM"/>
    </source>
</evidence>
<keyword evidence="2" id="KW-0812">Transmembrane</keyword>
<name>A0ABW6QES0_9ACTN</name>
<proteinExistence type="predicted"/>
<sequence length="298" mass="31084">MRRAGPAPQHLLSKDRQEYERILDEALRSAPHLPGLAHLGPRLNTEQLRTMALNATAIITAAAATEYQHYVSVREGLSGLPPSATSSVHAGGSEDPSAGVVGLAATVGEFHEPGGAGAADIVAVLAPVLAGVVAVFSLLVGFLLKVFVPTSVFAHVFLTVGWISGVVTGAAVVVAGVVLLVTALRHGPRIETGRDDELREEVALAREAWREALLERGIVPFLRDALSDPGTPAAMRGTAPSEPSSRVPLLGYHRPSFTSPEEGPSHRTRPRFTSPDYAGPADGGPSTTPENPDGTSSS</sequence>
<feature type="transmembrane region" description="Helical" evidence="2">
    <location>
        <begin position="121"/>
        <end position="144"/>
    </location>
</feature>
<reference evidence="3 4" key="1">
    <citation type="submission" date="2024-09" db="EMBL/GenBank/DDBJ databases">
        <title>The Natural Products Discovery Center: Release of the First 8490 Sequenced Strains for Exploring Actinobacteria Biosynthetic Diversity.</title>
        <authorList>
            <person name="Kalkreuter E."/>
            <person name="Kautsar S.A."/>
            <person name="Yang D."/>
            <person name="Bader C.D."/>
            <person name="Teijaro C.N."/>
            <person name="Fluegel L."/>
            <person name="Davis C.M."/>
            <person name="Simpson J.R."/>
            <person name="Lauterbach L."/>
            <person name="Steele A.D."/>
            <person name="Gui C."/>
            <person name="Meng S."/>
            <person name="Li G."/>
            <person name="Viehrig K."/>
            <person name="Ye F."/>
            <person name="Su P."/>
            <person name="Kiefer A.F."/>
            <person name="Nichols A."/>
            <person name="Cepeda A.J."/>
            <person name="Yan W."/>
            <person name="Fan B."/>
            <person name="Jiang Y."/>
            <person name="Adhikari A."/>
            <person name="Zheng C.-J."/>
            <person name="Schuster L."/>
            <person name="Cowan T.M."/>
            <person name="Smanski M.J."/>
            <person name="Chevrette M.G."/>
            <person name="De Carvalho L.P.S."/>
            <person name="Shen B."/>
        </authorList>
    </citation>
    <scope>NUCLEOTIDE SEQUENCE [LARGE SCALE GENOMIC DNA]</scope>
    <source>
        <strain evidence="3 4">NPDC058328</strain>
    </source>
</reference>